<gene>
    <name evidence="2" type="ORF">O9G_003830</name>
    <name evidence="3" type="ORF">ROZALSC1DRAFT_28291</name>
</gene>
<evidence type="ECO:0000313" key="3">
    <source>
        <dbReference type="EMBL" id="RKP20193.1"/>
    </source>
</evidence>
<keyword evidence="4" id="KW-1185">Reference proteome</keyword>
<dbReference type="EMBL" id="KE561087">
    <property type="protein sequence ID" value="EPZ33007.1"/>
    <property type="molecule type" value="Genomic_DNA"/>
</dbReference>
<dbReference type="InterPro" id="IPR001680">
    <property type="entry name" value="WD40_rpt"/>
</dbReference>
<sequence length="141" mass="16392">TRRNQFKYSQLINFIKGDGFQDLRRRISNNFYFNSWNPQGELISNLNEHKSPLTCIAVSLDSRMFATADESGVLKIWDSLRLHFIGFHVIAIALDDATVECVLRNEHIKFQKLTLVKKIQINDVMTIMAPSNRTLYIFKNI</sequence>
<dbReference type="HOGENOM" id="CLU_1830051_0_0_1"/>
<organism evidence="2 4">
    <name type="scientific">Rozella allomycis (strain CSF55)</name>
    <dbReference type="NCBI Taxonomy" id="988480"/>
    <lineage>
        <taxon>Eukaryota</taxon>
        <taxon>Fungi</taxon>
        <taxon>Fungi incertae sedis</taxon>
        <taxon>Cryptomycota</taxon>
        <taxon>Cryptomycota incertae sedis</taxon>
        <taxon>Rozella</taxon>
    </lineage>
</organism>
<dbReference type="Pfam" id="PF00400">
    <property type="entry name" value="WD40"/>
    <property type="match status" value="1"/>
</dbReference>
<evidence type="ECO:0000313" key="5">
    <source>
        <dbReference type="Proteomes" id="UP000281549"/>
    </source>
</evidence>
<feature type="non-terminal residue" evidence="2">
    <location>
        <position position="1"/>
    </location>
</feature>
<reference evidence="3" key="3">
    <citation type="submission" date="2018-08" db="EMBL/GenBank/DDBJ databases">
        <title>Leveraging single-cell genomics to expand the Fungal Tree of Life.</title>
        <authorList>
            <consortium name="DOE Joint Genome Institute"/>
            <person name="Ahrendt S.R."/>
            <person name="Quandt C.A."/>
            <person name="Ciobanu D."/>
            <person name="Clum A."/>
            <person name="Salamov A."/>
            <person name="Andreopoulos B."/>
            <person name="Cheng J.-F."/>
            <person name="Woyke T."/>
            <person name="Pelin A."/>
            <person name="Henrissat B."/>
            <person name="Reynolds N."/>
            <person name="Benny G.L."/>
            <person name="Smith M.E."/>
            <person name="James T.Y."/>
            <person name="Grigoriev I.V."/>
        </authorList>
    </citation>
    <scope>NUCLEOTIDE SEQUENCE</scope>
    <source>
        <strain evidence="3">CSF55</strain>
    </source>
</reference>
<accession>A0A075AWB9</accession>
<dbReference type="SUPFAM" id="SSF50978">
    <property type="entry name" value="WD40 repeat-like"/>
    <property type="match status" value="1"/>
</dbReference>
<proteinExistence type="predicted"/>
<evidence type="ECO:0000256" key="1">
    <source>
        <dbReference type="PROSITE-ProRule" id="PRU00221"/>
    </source>
</evidence>
<dbReference type="Gene3D" id="2.130.10.10">
    <property type="entry name" value="YVTN repeat-like/Quinoprotein amine dehydrogenase"/>
    <property type="match status" value="1"/>
</dbReference>
<dbReference type="SMART" id="SM00320">
    <property type="entry name" value="WD40"/>
    <property type="match status" value="1"/>
</dbReference>
<dbReference type="OrthoDB" id="10261640at2759"/>
<evidence type="ECO:0000313" key="4">
    <source>
        <dbReference type="Proteomes" id="UP000030755"/>
    </source>
</evidence>
<dbReference type="PROSITE" id="PS50082">
    <property type="entry name" value="WD_REPEATS_2"/>
    <property type="match status" value="1"/>
</dbReference>
<evidence type="ECO:0000313" key="2">
    <source>
        <dbReference type="EMBL" id="EPZ33007.1"/>
    </source>
</evidence>
<dbReference type="PROSITE" id="PS50294">
    <property type="entry name" value="WD_REPEATS_REGION"/>
    <property type="match status" value="1"/>
</dbReference>
<protein>
    <submittedName>
        <fullName evidence="2">Uncharacterized protein</fullName>
    </submittedName>
</protein>
<dbReference type="InterPro" id="IPR036322">
    <property type="entry name" value="WD40_repeat_dom_sf"/>
</dbReference>
<dbReference type="AlphaFoldDB" id="A0A075AWB9"/>
<feature type="repeat" description="WD" evidence="1">
    <location>
        <begin position="46"/>
        <end position="78"/>
    </location>
</feature>
<dbReference type="InterPro" id="IPR015943">
    <property type="entry name" value="WD40/YVTN_repeat-like_dom_sf"/>
</dbReference>
<name>A0A075AWB9_ROZAC</name>
<reference evidence="2 4" key="1">
    <citation type="journal article" date="2013" name="Curr. Biol.">
        <title>Shared signatures of parasitism and phylogenomics unite Cryptomycota and microsporidia.</title>
        <authorList>
            <person name="James T.Y."/>
            <person name="Pelin A."/>
            <person name="Bonen L."/>
            <person name="Ahrendt S."/>
            <person name="Sain D."/>
            <person name="Corradi N."/>
            <person name="Stajich J.E."/>
        </authorList>
    </citation>
    <scope>NUCLEOTIDE SEQUENCE [LARGE SCALE GENOMIC DNA]</scope>
    <source>
        <strain evidence="2">CSF55</strain>
        <strain evidence="2">CSF55</strain>
    </source>
</reference>
<reference evidence="5" key="2">
    <citation type="journal article" date="2018" name="Nat. Microbiol.">
        <title>Leveraging single-cell genomics to expand the fungal tree of life.</title>
        <authorList>
            <person name="Ahrendt S.R."/>
            <person name="Quandt C.A."/>
            <person name="Ciobanu D."/>
            <person name="Clum A."/>
            <person name="Salamov A."/>
            <person name="Andreopoulos B."/>
            <person name="Cheng J.F."/>
            <person name="Woyke T."/>
            <person name="Pelin A."/>
            <person name="Henrissat B."/>
            <person name="Reynolds N.K."/>
            <person name="Benny G.L."/>
            <person name="Smith M.E."/>
            <person name="James T.Y."/>
            <person name="Grigoriev I.V."/>
        </authorList>
    </citation>
    <scope>NUCLEOTIDE SEQUENCE [LARGE SCALE GENOMIC DNA]</scope>
    <source>
        <strain evidence="5">CSF55</strain>
    </source>
</reference>
<dbReference type="Proteomes" id="UP000281549">
    <property type="component" value="Unassembled WGS sequence"/>
</dbReference>
<keyword evidence="1" id="KW-0853">WD repeat</keyword>
<dbReference type="EMBL" id="ML005099">
    <property type="protein sequence ID" value="RKP20193.1"/>
    <property type="molecule type" value="Genomic_DNA"/>
</dbReference>
<dbReference type="Proteomes" id="UP000030755">
    <property type="component" value="Unassembled WGS sequence"/>
</dbReference>